<dbReference type="Proteomes" id="UP001162972">
    <property type="component" value="Chromosome 2"/>
</dbReference>
<reference evidence="3 4" key="1">
    <citation type="journal article" date="2023" name="Int. J. Mol. Sci.">
        <title>De Novo Assembly and Annotation of 11 Diverse Shrub Willow (Salix) Genomes Reveals Novel Gene Organization in Sex-Linked Regions.</title>
        <authorList>
            <person name="Hyden B."/>
            <person name="Feng K."/>
            <person name="Yates T.B."/>
            <person name="Jawdy S."/>
            <person name="Cereghino C."/>
            <person name="Smart L.B."/>
            <person name="Muchero W."/>
        </authorList>
    </citation>
    <scope>NUCLEOTIDE SEQUENCE [LARGE SCALE GENOMIC DNA]</scope>
    <source>
        <tissue evidence="3">Shoot tip</tissue>
    </source>
</reference>
<evidence type="ECO:0000313" key="4">
    <source>
        <dbReference type="Proteomes" id="UP001162972"/>
    </source>
</evidence>
<feature type="compositionally biased region" description="Basic and acidic residues" evidence="1">
    <location>
        <begin position="83"/>
        <end position="92"/>
    </location>
</feature>
<organism evidence="3 4">
    <name type="scientific">Salix udensis</name>
    <dbReference type="NCBI Taxonomy" id="889485"/>
    <lineage>
        <taxon>Eukaryota</taxon>
        <taxon>Viridiplantae</taxon>
        <taxon>Streptophyta</taxon>
        <taxon>Embryophyta</taxon>
        <taxon>Tracheophyta</taxon>
        <taxon>Spermatophyta</taxon>
        <taxon>Magnoliopsida</taxon>
        <taxon>eudicotyledons</taxon>
        <taxon>Gunneridae</taxon>
        <taxon>Pentapetalae</taxon>
        <taxon>rosids</taxon>
        <taxon>fabids</taxon>
        <taxon>Malpighiales</taxon>
        <taxon>Salicaceae</taxon>
        <taxon>Saliceae</taxon>
        <taxon>Salix</taxon>
    </lineage>
</organism>
<feature type="region of interest" description="Disordered" evidence="1">
    <location>
        <begin position="78"/>
        <end position="124"/>
    </location>
</feature>
<keyword evidence="2" id="KW-0472">Membrane</keyword>
<evidence type="ECO:0000256" key="1">
    <source>
        <dbReference type="SAM" id="MobiDB-lite"/>
    </source>
</evidence>
<evidence type="ECO:0000256" key="2">
    <source>
        <dbReference type="SAM" id="Phobius"/>
    </source>
</evidence>
<keyword evidence="2" id="KW-0812">Transmembrane</keyword>
<feature type="transmembrane region" description="Helical" evidence="2">
    <location>
        <begin position="293"/>
        <end position="311"/>
    </location>
</feature>
<evidence type="ECO:0000313" key="3">
    <source>
        <dbReference type="EMBL" id="KAJ6404763.1"/>
    </source>
</evidence>
<accession>A0AAD6JHD3</accession>
<comment type="caution">
    <text evidence="3">The sequence shown here is derived from an EMBL/GenBank/DDBJ whole genome shotgun (WGS) entry which is preliminary data.</text>
</comment>
<proteinExistence type="predicted"/>
<dbReference type="AlphaFoldDB" id="A0AAD6JHD3"/>
<protein>
    <submittedName>
        <fullName evidence="3">Uncharacterized protein</fullName>
    </submittedName>
</protein>
<keyword evidence="4" id="KW-1185">Reference proteome</keyword>
<keyword evidence="2" id="KW-1133">Transmembrane helix</keyword>
<sequence>MAVELAARDECSAEAGKLQPVSISFQMATDSKKDPSEEGLAGFSMSSLDFGERLGFYCSLKSYVFLYRLRKLQIRSGAGNTGAEKDHHKPSEKLTGAKRQRKQECQKASRARIKQKNKSTEKEAGELKEKCAAFEGQVSALEKQVKELRDETGWKQAKYMLGTLLVAIKKVGNKVEKDTAAVARIWEIIDGKHSTYRKECRGSTSYSTEVQEGGPNPVELAMSLNGFPDEDKLTFNELNELYIASVAQHAQEKVTLLKLHAQEMAATVARHAQEMAAAKDHHAQEMAAVKKEYSLELVMLLYLFIFLFFLLKNIALRLINLLRSLTHAQY</sequence>
<name>A0AAD6JHD3_9ROSI</name>
<dbReference type="EMBL" id="JAPFFJ010000017">
    <property type="protein sequence ID" value="KAJ6404763.1"/>
    <property type="molecule type" value="Genomic_DNA"/>
</dbReference>
<gene>
    <name evidence="3" type="ORF">OIU84_012852</name>
</gene>